<comment type="caution">
    <text evidence="3">The sequence shown here is derived from an EMBL/GenBank/DDBJ whole genome shotgun (WGS) entry which is preliminary data.</text>
</comment>
<dbReference type="AlphaFoldDB" id="A0A542YU95"/>
<protein>
    <submittedName>
        <fullName evidence="3">Uncharacterized protein</fullName>
    </submittedName>
</protein>
<keyword evidence="4" id="KW-1185">Reference proteome</keyword>
<reference evidence="3 4" key="1">
    <citation type="submission" date="2019-06" db="EMBL/GenBank/DDBJ databases">
        <title>Sequencing the genomes of 1000 actinobacteria strains.</title>
        <authorList>
            <person name="Klenk H.-P."/>
        </authorList>
    </citation>
    <scope>NUCLEOTIDE SEQUENCE [LARGE SCALE GENOMIC DNA]</scope>
    <source>
        <strain evidence="3 4">DSM 12335</strain>
    </source>
</reference>
<feature type="transmembrane region" description="Helical" evidence="2">
    <location>
        <begin position="94"/>
        <end position="118"/>
    </location>
</feature>
<feature type="transmembrane region" description="Helical" evidence="2">
    <location>
        <begin position="59"/>
        <end position="82"/>
    </location>
</feature>
<feature type="transmembrane region" description="Helical" evidence="2">
    <location>
        <begin position="156"/>
        <end position="175"/>
    </location>
</feature>
<evidence type="ECO:0000313" key="4">
    <source>
        <dbReference type="Proteomes" id="UP000319516"/>
    </source>
</evidence>
<dbReference type="InterPro" id="IPR045713">
    <property type="entry name" value="DUF6069"/>
</dbReference>
<dbReference type="EMBL" id="VFOP01000001">
    <property type="protein sequence ID" value="TQL51658.1"/>
    <property type="molecule type" value="Genomic_DNA"/>
</dbReference>
<feature type="compositionally biased region" description="Low complexity" evidence="1">
    <location>
        <begin position="29"/>
        <end position="42"/>
    </location>
</feature>
<dbReference type="Proteomes" id="UP000319516">
    <property type="component" value="Unassembled WGS sequence"/>
</dbReference>
<feature type="transmembrane region" description="Helical" evidence="2">
    <location>
        <begin position="130"/>
        <end position="150"/>
    </location>
</feature>
<evidence type="ECO:0000313" key="3">
    <source>
        <dbReference type="EMBL" id="TQL51658.1"/>
    </source>
</evidence>
<sequence>MYRRTADIAVYPSPRALPSVKRMRNQHQTQTPTTPLTPVPGTDLSTAGTARRGSPTRRALTVVGAAVAALAVWLLAGPVLGIDLDVQQTPDSSTLVPVTASAVVISSVLAGLLGWALLALLERWGTRGVIVWRSVAGAITLLSLGGPLSLAQSTGGAVVLALLHLVVAGVLLVALPRGRSTAR</sequence>
<keyword evidence="2" id="KW-1133">Transmembrane helix</keyword>
<keyword evidence="2" id="KW-0472">Membrane</keyword>
<evidence type="ECO:0000256" key="1">
    <source>
        <dbReference type="SAM" id="MobiDB-lite"/>
    </source>
</evidence>
<organism evidence="3 4">
    <name type="scientific">Ornithinicoccus hortensis</name>
    <dbReference type="NCBI Taxonomy" id="82346"/>
    <lineage>
        <taxon>Bacteria</taxon>
        <taxon>Bacillati</taxon>
        <taxon>Actinomycetota</taxon>
        <taxon>Actinomycetes</taxon>
        <taxon>Micrococcales</taxon>
        <taxon>Intrasporangiaceae</taxon>
        <taxon>Ornithinicoccus</taxon>
    </lineage>
</organism>
<feature type="region of interest" description="Disordered" evidence="1">
    <location>
        <begin position="19"/>
        <end position="53"/>
    </location>
</feature>
<gene>
    <name evidence="3" type="ORF">FB467_2809</name>
</gene>
<accession>A0A542YU95</accession>
<proteinExistence type="predicted"/>
<evidence type="ECO:0000256" key="2">
    <source>
        <dbReference type="SAM" id="Phobius"/>
    </source>
</evidence>
<name>A0A542YU95_9MICO</name>
<keyword evidence="2" id="KW-0812">Transmembrane</keyword>
<dbReference type="Pfam" id="PF19545">
    <property type="entry name" value="DUF6069"/>
    <property type="match status" value="1"/>
</dbReference>